<dbReference type="GO" id="GO:0006355">
    <property type="term" value="P:regulation of DNA-templated transcription"/>
    <property type="evidence" value="ECO:0007669"/>
    <property type="project" value="InterPro"/>
</dbReference>
<dbReference type="Ensembl" id="ENSCHIT00010020100.1">
    <property type="protein sequence ID" value="ENSCHIP00010014296.1"/>
    <property type="gene ID" value="ENSCHIG00010010474.1"/>
</dbReference>
<organism evidence="2">
    <name type="scientific">Capra hircus</name>
    <name type="common">Goat</name>
    <dbReference type="NCBI Taxonomy" id="9925"/>
    <lineage>
        <taxon>Eukaryota</taxon>
        <taxon>Metazoa</taxon>
        <taxon>Chordata</taxon>
        <taxon>Craniata</taxon>
        <taxon>Vertebrata</taxon>
        <taxon>Euteleostomi</taxon>
        <taxon>Mammalia</taxon>
        <taxon>Eutheria</taxon>
        <taxon>Laurasiatheria</taxon>
        <taxon>Artiodactyla</taxon>
        <taxon>Ruminantia</taxon>
        <taxon>Pecora</taxon>
        <taxon>Bovidae</taxon>
        <taxon>Caprinae</taxon>
        <taxon>Capra</taxon>
    </lineage>
</organism>
<reference evidence="2" key="2">
    <citation type="submission" date="2025-08" db="UniProtKB">
        <authorList>
            <consortium name="Ensembl"/>
        </authorList>
    </citation>
    <scope>IDENTIFICATION</scope>
</reference>
<evidence type="ECO:0000259" key="1">
    <source>
        <dbReference type="PROSITE" id="PS50805"/>
    </source>
</evidence>
<dbReference type="CDD" id="cd07765">
    <property type="entry name" value="KRAB_A-box"/>
    <property type="match status" value="1"/>
</dbReference>
<dbReference type="SMART" id="SM00349">
    <property type="entry name" value="KRAB"/>
    <property type="match status" value="1"/>
</dbReference>
<dbReference type="Pfam" id="PF01352">
    <property type="entry name" value="KRAB"/>
    <property type="match status" value="1"/>
</dbReference>
<feature type="domain" description="KRAB" evidence="1">
    <location>
        <begin position="14"/>
        <end position="85"/>
    </location>
</feature>
<dbReference type="InterPro" id="IPR036051">
    <property type="entry name" value="KRAB_dom_sf"/>
</dbReference>
<dbReference type="PANTHER" id="PTHR14947:SF24">
    <property type="entry name" value="ZINC FINGER PROTEIN 781-RELATED"/>
    <property type="match status" value="1"/>
</dbReference>
<dbReference type="AlphaFoldDB" id="A0A8C2QX26"/>
<evidence type="ECO:0000313" key="2">
    <source>
        <dbReference type="Ensembl" id="ENSCHIP00010014296.1"/>
    </source>
</evidence>
<accession>A0A8C2QX26</accession>
<proteinExistence type="predicted"/>
<dbReference type="SUPFAM" id="SSF109640">
    <property type="entry name" value="KRAB domain (Kruppel-associated box)"/>
    <property type="match status" value="1"/>
</dbReference>
<dbReference type="PANTHER" id="PTHR14947">
    <property type="entry name" value="ZINC FINGER PROTEIN"/>
    <property type="match status" value="1"/>
</dbReference>
<sequence length="247" mass="27701">MTVELVKAIPQDLVTFKDVAVDFSQEEWQWLSPAQRSLYRSMMLENYQSLVSLGLCISKPSVISLLEQGKEPWMMMENELRSPFPEFILERNHMSVRTVGRPSTRVNTLSSTTEYTLERNSLNVRNVGKPSAKMYILFNIKEFILEKNHINVRSVEKPSASLHTLLSIREFILGRSLINVRNVARPSVMAPPLPDIRGVTPAKDPTNVSNVGKLSGRTHRLSVTGDITTLGRNPLTASTVARPSAIT</sequence>
<name>A0A8C2QX26_CAPHI</name>
<dbReference type="Gene3D" id="6.10.140.140">
    <property type="match status" value="1"/>
</dbReference>
<dbReference type="PROSITE" id="PS50805">
    <property type="entry name" value="KRAB"/>
    <property type="match status" value="1"/>
</dbReference>
<dbReference type="InterPro" id="IPR001909">
    <property type="entry name" value="KRAB"/>
</dbReference>
<reference evidence="2" key="1">
    <citation type="submission" date="2019-03" db="EMBL/GenBank/DDBJ databases">
        <title>Genome sequencing and reference-guided assembly of Black Bengal Goat (Capra hircus).</title>
        <authorList>
            <person name="Siddiki A.Z."/>
            <person name="Baten A."/>
            <person name="Billah M."/>
            <person name="Alam M.A.U."/>
            <person name="Shawrob K.S.M."/>
            <person name="Saha S."/>
            <person name="Chowdhury M."/>
            <person name="Rahman A.H."/>
            <person name="Stear M."/>
            <person name="Miah G."/>
            <person name="Das G.B."/>
            <person name="Hossain M.M."/>
            <person name="Kumkum M."/>
            <person name="Islam M.S."/>
            <person name="Mollah A.M."/>
            <person name="Ahsan A."/>
            <person name="Tusar F."/>
            <person name="Khan M.K.I."/>
        </authorList>
    </citation>
    <scope>NUCLEOTIDE SEQUENCE [LARGE SCALE GENOMIC DNA]</scope>
</reference>
<protein>
    <recommendedName>
        <fullName evidence="1">KRAB domain-containing protein</fullName>
    </recommendedName>
</protein>
<dbReference type="InterPro" id="IPR039938">
    <property type="entry name" value="Sp4-like"/>
</dbReference>